<dbReference type="InterPro" id="IPR006683">
    <property type="entry name" value="Thioestr_dom"/>
</dbReference>
<evidence type="ECO:0000259" key="3">
    <source>
        <dbReference type="Pfam" id="PF03061"/>
    </source>
</evidence>
<protein>
    <submittedName>
        <fullName evidence="4">Uncharacterized protein (TIGR00369 family)</fullName>
    </submittedName>
</protein>
<dbReference type="Gene3D" id="3.10.129.10">
    <property type="entry name" value="Hotdog Thioesterase"/>
    <property type="match status" value="1"/>
</dbReference>
<accession>A0A841BR88</accession>
<dbReference type="PANTHER" id="PTHR21660:SF1">
    <property type="entry name" value="ACYL-COENZYME A THIOESTERASE 13"/>
    <property type="match status" value="1"/>
</dbReference>
<keyword evidence="2" id="KW-0378">Hydrolase</keyword>
<dbReference type="Pfam" id="PF03061">
    <property type="entry name" value="4HBT"/>
    <property type="match status" value="1"/>
</dbReference>
<dbReference type="CDD" id="cd03443">
    <property type="entry name" value="PaaI_thioesterase"/>
    <property type="match status" value="1"/>
</dbReference>
<dbReference type="Proteomes" id="UP000587527">
    <property type="component" value="Unassembled WGS sequence"/>
</dbReference>
<comment type="caution">
    <text evidence="4">The sequence shown here is derived from an EMBL/GenBank/DDBJ whole genome shotgun (WGS) entry which is preliminary data.</text>
</comment>
<dbReference type="RefSeq" id="WP_184836899.1">
    <property type="nucleotide sequence ID" value="NZ_JACHMN010000002.1"/>
</dbReference>
<proteinExistence type="inferred from homology"/>
<keyword evidence="5" id="KW-1185">Reference proteome</keyword>
<dbReference type="GO" id="GO:0047617">
    <property type="term" value="F:fatty acyl-CoA hydrolase activity"/>
    <property type="evidence" value="ECO:0007669"/>
    <property type="project" value="InterPro"/>
</dbReference>
<evidence type="ECO:0000256" key="1">
    <source>
        <dbReference type="ARBA" id="ARBA00008324"/>
    </source>
</evidence>
<dbReference type="InterPro" id="IPR029069">
    <property type="entry name" value="HotDog_dom_sf"/>
</dbReference>
<dbReference type="InterPro" id="IPR003736">
    <property type="entry name" value="PAAI_dom"/>
</dbReference>
<dbReference type="PANTHER" id="PTHR21660">
    <property type="entry name" value="THIOESTERASE SUPERFAMILY MEMBER-RELATED"/>
    <property type="match status" value="1"/>
</dbReference>
<gene>
    <name evidence="4" type="ORF">F4553_003287</name>
</gene>
<evidence type="ECO:0000256" key="2">
    <source>
        <dbReference type="ARBA" id="ARBA00022801"/>
    </source>
</evidence>
<comment type="similarity">
    <text evidence="1">Belongs to the thioesterase PaaI family.</text>
</comment>
<name>A0A841BR88_9ACTN</name>
<reference evidence="4 5" key="1">
    <citation type="submission" date="2020-08" db="EMBL/GenBank/DDBJ databases">
        <title>Sequencing the genomes of 1000 actinobacteria strains.</title>
        <authorList>
            <person name="Klenk H.-P."/>
        </authorList>
    </citation>
    <scope>NUCLEOTIDE SEQUENCE [LARGE SCALE GENOMIC DNA]</scope>
    <source>
        <strain evidence="4 5">DSM 45362</strain>
    </source>
</reference>
<organism evidence="4 5">
    <name type="scientific">Allocatelliglobosispora scoriae</name>
    <dbReference type="NCBI Taxonomy" id="643052"/>
    <lineage>
        <taxon>Bacteria</taxon>
        <taxon>Bacillati</taxon>
        <taxon>Actinomycetota</taxon>
        <taxon>Actinomycetes</taxon>
        <taxon>Micromonosporales</taxon>
        <taxon>Micromonosporaceae</taxon>
        <taxon>Allocatelliglobosispora</taxon>
    </lineage>
</organism>
<dbReference type="EMBL" id="JACHMN010000002">
    <property type="protein sequence ID" value="MBB5869908.1"/>
    <property type="molecule type" value="Genomic_DNA"/>
</dbReference>
<evidence type="ECO:0000313" key="4">
    <source>
        <dbReference type="EMBL" id="MBB5869908.1"/>
    </source>
</evidence>
<evidence type="ECO:0000313" key="5">
    <source>
        <dbReference type="Proteomes" id="UP000587527"/>
    </source>
</evidence>
<dbReference type="AlphaFoldDB" id="A0A841BR88"/>
<dbReference type="InterPro" id="IPR039298">
    <property type="entry name" value="ACOT13"/>
</dbReference>
<feature type="domain" description="Thioesterase" evidence="3">
    <location>
        <begin position="50"/>
        <end position="122"/>
    </location>
</feature>
<dbReference type="NCBIfam" id="TIGR00369">
    <property type="entry name" value="unchar_dom_1"/>
    <property type="match status" value="1"/>
</dbReference>
<sequence>MTFSAADGKKLLTTNFAPWVQELGLVVEEIEAPSAVLRLPWSDRLTRHGGAISGQALMAAADTATVLAICAVRGSYVDMTTVQLATTFQRPVMESDVLITATVSKVGRTLAFADITMHADGRLAAHATTVYALLG</sequence>
<dbReference type="SUPFAM" id="SSF54637">
    <property type="entry name" value="Thioesterase/thiol ester dehydrase-isomerase"/>
    <property type="match status" value="1"/>
</dbReference>